<comment type="subcellular location">
    <subcellularLocation>
        <location evidence="1">Membrane</location>
        <topology evidence="1">Multi-pass membrane protein</topology>
    </subcellularLocation>
</comment>
<feature type="transmembrane region" description="Helical" evidence="8">
    <location>
        <begin position="132"/>
        <end position="157"/>
    </location>
</feature>
<keyword evidence="5 8" id="KW-1133">Transmembrane helix</keyword>
<dbReference type="Proteomes" id="UP000075880">
    <property type="component" value="Unassembled WGS sequence"/>
</dbReference>
<dbReference type="AlphaFoldDB" id="A0AAG5DXC4"/>
<dbReference type="EnsemblMetazoa" id="ENSAATROPT017673">
    <property type="protein sequence ID" value="ENSAATROPP015625"/>
    <property type="gene ID" value="ENSAATROPG014436"/>
</dbReference>
<evidence type="ECO:0000256" key="2">
    <source>
        <dbReference type="ARBA" id="ARBA00008141"/>
    </source>
</evidence>
<protein>
    <recommendedName>
        <fullName evidence="11">Ninjurin</fullName>
    </recommendedName>
</protein>
<keyword evidence="10" id="KW-1185">Reference proteome</keyword>
<sequence>MTRPEPSSRNSSRERVPRFDQPQHPVERSGTRGVHIFTGNERQPKMFCNPVIFDEAATRNQPYQENDWDNNERTPNRAADRVANPTDYRNEGGSYDLRRSLLENALTIAFLAANSNQLRLLTRGSSEEQDTISYRVCLALLILSLILQILSGVAMLLMSTYTSQRWPLLRTLACIAATIIALLNLAVLTMLNVQFEST</sequence>
<evidence type="ECO:0000256" key="8">
    <source>
        <dbReference type="SAM" id="Phobius"/>
    </source>
</evidence>
<dbReference type="Pfam" id="PF04923">
    <property type="entry name" value="Ninjurin"/>
    <property type="match status" value="1"/>
</dbReference>
<keyword evidence="6 8" id="KW-0472">Membrane</keyword>
<proteinExistence type="inferred from homology"/>
<evidence type="ECO:0000256" key="3">
    <source>
        <dbReference type="ARBA" id="ARBA00022692"/>
    </source>
</evidence>
<dbReference type="GO" id="GO:0042246">
    <property type="term" value="P:tissue regeneration"/>
    <property type="evidence" value="ECO:0007669"/>
    <property type="project" value="InterPro"/>
</dbReference>
<name>A0AAG5DXC4_ANOAO</name>
<evidence type="ECO:0000256" key="5">
    <source>
        <dbReference type="ARBA" id="ARBA00022989"/>
    </source>
</evidence>
<evidence type="ECO:0000256" key="7">
    <source>
        <dbReference type="SAM" id="MobiDB-lite"/>
    </source>
</evidence>
<reference evidence="9" key="1">
    <citation type="submission" date="2024-04" db="UniProtKB">
        <authorList>
            <consortium name="EnsemblMetazoa"/>
        </authorList>
    </citation>
    <scope>IDENTIFICATION</scope>
    <source>
        <strain evidence="9">EBRO</strain>
    </source>
</reference>
<feature type="compositionally biased region" description="Low complexity" evidence="7">
    <location>
        <begin position="1"/>
        <end position="10"/>
    </location>
</feature>
<comment type="similarity">
    <text evidence="2">Belongs to the ninjurin family.</text>
</comment>
<feature type="region of interest" description="Disordered" evidence="7">
    <location>
        <begin position="59"/>
        <end position="89"/>
    </location>
</feature>
<evidence type="ECO:0000256" key="4">
    <source>
        <dbReference type="ARBA" id="ARBA00022889"/>
    </source>
</evidence>
<dbReference type="GO" id="GO:0016020">
    <property type="term" value="C:membrane"/>
    <property type="evidence" value="ECO:0007669"/>
    <property type="project" value="UniProtKB-SubCell"/>
</dbReference>
<dbReference type="GO" id="GO:0007155">
    <property type="term" value="P:cell adhesion"/>
    <property type="evidence" value="ECO:0007669"/>
    <property type="project" value="UniProtKB-KW"/>
</dbReference>
<evidence type="ECO:0000256" key="1">
    <source>
        <dbReference type="ARBA" id="ARBA00004141"/>
    </source>
</evidence>
<dbReference type="PANTHER" id="PTHR12316:SF1">
    <property type="entry name" value="NINJURIN-B"/>
    <property type="match status" value="1"/>
</dbReference>
<dbReference type="PANTHER" id="PTHR12316">
    <property type="entry name" value="NINJURIN-RELATED"/>
    <property type="match status" value="1"/>
</dbReference>
<evidence type="ECO:0008006" key="11">
    <source>
        <dbReference type="Google" id="ProtNLM"/>
    </source>
</evidence>
<feature type="compositionally biased region" description="Basic and acidic residues" evidence="7">
    <location>
        <begin position="70"/>
        <end position="80"/>
    </location>
</feature>
<feature type="region of interest" description="Disordered" evidence="7">
    <location>
        <begin position="1"/>
        <end position="32"/>
    </location>
</feature>
<evidence type="ECO:0000313" key="9">
    <source>
        <dbReference type="EnsemblMetazoa" id="ENSAATROPP015625"/>
    </source>
</evidence>
<dbReference type="InterPro" id="IPR007007">
    <property type="entry name" value="Ninjurin"/>
</dbReference>
<feature type="transmembrane region" description="Helical" evidence="8">
    <location>
        <begin position="169"/>
        <end position="191"/>
    </location>
</feature>
<evidence type="ECO:0000256" key="6">
    <source>
        <dbReference type="ARBA" id="ARBA00023136"/>
    </source>
</evidence>
<keyword evidence="4" id="KW-0130">Cell adhesion</keyword>
<keyword evidence="3 8" id="KW-0812">Transmembrane</keyword>
<evidence type="ECO:0000313" key="10">
    <source>
        <dbReference type="Proteomes" id="UP000075880"/>
    </source>
</evidence>
<organism evidence="9 10">
    <name type="scientific">Anopheles atroparvus</name>
    <name type="common">European mosquito</name>
    <dbReference type="NCBI Taxonomy" id="41427"/>
    <lineage>
        <taxon>Eukaryota</taxon>
        <taxon>Metazoa</taxon>
        <taxon>Ecdysozoa</taxon>
        <taxon>Arthropoda</taxon>
        <taxon>Hexapoda</taxon>
        <taxon>Insecta</taxon>
        <taxon>Pterygota</taxon>
        <taxon>Neoptera</taxon>
        <taxon>Endopterygota</taxon>
        <taxon>Diptera</taxon>
        <taxon>Nematocera</taxon>
        <taxon>Culicoidea</taxon>
        <taxon>Culicidae</taxon>
        <taxon>Anophelinae</taxon>
        <taxon>Anopheles</taxon>
    </lineage>
</organism>
<accession>A0AAG5DXC4</accession>